<sequence length="387" mass="42140">MVVVEKRLTSDGLAEGANNGVVNGKDLSHTIRGESVVERTKDYSQLKKGLIAIVSDFNYNCLSHICVFNPLKQINLKDEFFHVLAKKGIKASSTCPSRYLGAKLVTAGLEESSVGKELARGAPGVCEDGKGAEAAGGGVEESRVGRAVTAADGEGAVPEVNAASVTGEEEAGGTDDSAVQEDDGAEPRHGRMHGGDADVLQHHLPRAWELVPEAWECKHNKGDKEKEEAIRIHCHDCHVRLPKEIGSGILYITSRWRSTVFCSRRVGGLQPVVVVYVHHREAKRGNLLHGERSGPGVGLSEEHTRAGLVGHRSRCPPHEILCDMSASPELVSVVLSCLRNDWAAAFTFFLWAEVQPGYSYSVRQYDAMISIPDKMRRFDTADRRSTR</sequence>
<dbReference type="AlphaFoldDB" id="A0AAQ3Q273"/>
<evidence type="ECO:0000313" key="2">
    <source>
        <dbReference type="EMBL" id="WOK93745.1"/>
    </source>
</evidence>
<organism evidence="2 3">
    <name type="scientific">Canna indica</name>
    <name type="common">Indian-shot</name>
    <dbReference type="NCBI Taxonomy" id="4628"/>
    <lineage>
        <taxon>Eukaryota</taxon>
        <taxon>Viridiplantae</taxon>
        <taxon>Streptophyta</taxon>
        <taxon>Embryophyta</taxon>
        <taxon>Tracheophyta</taxon>
        <taxon>Spermatophyta</taxon>
        <taxon>Magnoliopsida</taxon>
        <taxon>Liliopsida</taxon>
        <taxon>Zingiberales</taxon>
        <taxon>Cannaceae</taxon>
        <taxon>Canna</taxon>
    </lineage>
</organism>
<feature type="region of interest" description="Disordered" evidence="1">
    <location>
        <begin position="164"/>
        <end position="193"/>
    </location>
</feature>
<dbReference type="EMBL" id="CP136890">
    <property type="protein sequence ID" value="WOK93745.1"/>
    <property type="molecule type" value="Genomic_DNA"/>
</dbReference>
<evidence type="ECO:0000313" key="3">
    <source>
        <dbReference type="Proteomes" id="UP001327560"/>
    </source>
</evidence>
<gene>
    <name evidence="2" type="ORF">Cni_G02445</name>
</gene>
<keyword evidence="3" id="KW-1185">Reference proteome</keyword>
<proteinExistence type="predicted"/>
<dbReference type="Proteomes" id="UP001327560">
    <property type="component" value="Chromosome 1"/>
</dbReference>
<evidence type="ECO:0000256" key="1">
    <source>
        <dbReference type="SAM" id="MobiDB-lite"/>
    </source>
</evidence>
<feature type="compositionally biased region" description="Acidic residues" evidence="1">
    <location>
        <begin position="167"/>
        <end position="184"/>
    </location>
</feature>
<accession>A0AAQ3Q273</accession>
<reference evidence="2 3" key="1">
    <citation type="submission" date="2023-10" db="EMBL/GenBank/DDBJ databases">
        <title>Chromosome-scale genome assembly provides insights into flower coloration mechanisms of Canna indica.</title>
        <authorList>
            <person name="Li C."/>
        </authorList>
    </citation>
    <scope>NUCLEOTIDE SEQUENCE [LARGE SCALE GENOMIC DNA]</scope>
    <source>
        <tissue evidence="2">Flower</tissue>
    </source>
</reference>
<name>A0AAQ3Q273_9LILI</name>
<protein>
    <submittedName>
        <fullName evidence="2">Pentatricopeptide repeat-containing protein</fullName>
    </submittedName>
</protein>